<proteinExistence type="predicted"/>
<comment type="caution">
    <text evidence="1">The sequence shown here is derived from an EMBL/GenBank/DDBJ whole genome shotgun (WGS) entry which is preliminary data.</text>
</comment>
<keyword evidence="1" id="KW-0238">DNA-binding</keyword>
<evidence type="ECO:0000313" key="1">
    <source>
        <dbReference type="EMBL" id="KAH9786293.1"/>
    </source>
</evidence>
<evidence type="ECO:0000313" key="2">
    <source>
        <dbReference type="Proteomes" id="UP000829398"/>
    </source>
</evidence>
<keyword evidence="2" id="KW-1185">Reference proteome</keyword>
<dbReference type="EMBL" id="CM039172">
    <property type="protein sequence ID" value="KAH9786293.1"/>
    <property type="molecule type" value="Genomic_DNA"/>
</dbReference>
<dbReference type="Proteomes" id="UP000829398">
    <property type="component" value="Chromosome 3"/>
</dbReference>
<name>A0ACB8MKZ2_CITSI</name>
<reference evidence="2" key="1">
    <citation type="journal article" date="2023" name="Hortic. Res.">
        <title>A chromosome-level phased genome enabling allele-level studies in sweet orange: a case study on citrus Huanglongbing tolerance.</title>
        <authorList>
            <person name="Wu B."/>
            <person name="Yu Q."/>
            <person name="Deng Z."/>
            <person name="Duan Y."/>
            <person name="Luo F."/>
            <person name="Gmitter F. Jr."/>
        </authorList>
    </citation>
    <scope>NUCLEOTIDE SEQUENCE [LARGE SCALE GENOMIC DNA]</scope>
    <source>
        <strain evidence="2">cv. Valencia</strain>
    </source>
</reference>
<gene>
    <name evidence="1" type="ORF">KPL71_010219</name>
</gene>
<accession>A0ACB8MKZ2</accession>
<sequence>MKIIETEPRELGAWDPTKLWKRRRIDPRTESRTLHARIAAYWGHRWTSSVEFDHGGVEGEFDGDRDWEFGGIFSEVSGLAERAVPQPDREAPKRRRHTMQTHWSQSSGAGDGKRPRDLLNPKAVKYMQEVFALKDAISKKESREISAQFGVTVTQVKDFFASQRTRVRKLVRLSKEKAIKSDARKDSHNVMVPVSSDFVIPISSDYVIPTDPVPSSSACPTSVIPVNPIPLNSIGPLKVDEAPSCSGRDECQLGLDDLDKHFVENFFSLMRKEETFSGQVKLMEQILRIENSSILYWFLTKGGVMILATWLSQAADEEQTSVLIVILNVLCHLPLQKALPEQMSAILQSVKRLRYYRASVLAKLWLMNHGSQVVMLLRTVLLPCAKVRRVSGLESIYDLIFFGLLALFGGCGDNRERRKTQFVEQPGQKSAGRSLQASRLAPVGQARPMSADDIQKAKLKAMYKRQNKYGKTSFLSNGINEVKAEGLEKSTTQATNFPPISKVLVRPHIEEFKKSVTPEPKISSRPEAPLDPEQKKDVEMPPEEKLKIVFKEPSEEKQKIGVKEPPQEKQKMEVKESSQEKWLRVQIPWQTPPEVKLNTHWRVGNGENSKEVEVQKNRIHRETETICHKIQEIPCNPKEPWDLEMDYDDTLTPELPIEQPPDADSVEETQFPSDNVTLNNAAPSLPIPSQIAPPPQIANASASAAEPDLELLAVLLKNPELVFALTTGQAGNLSSEDTVKLLDMIKSGGAGAGLASNVNGMRGKVEEKVEVSLPSPTPSSNPGTSGWRQDVVRNPFSRGSPMESNVVLSSLEVASTEKLHTTNVIRSGISAMNVTIPQQPTSAMHPSLHQTIPERQLHSVVPSLRQSHSISSPIVQTQAMKNLPNASPSYISNVKAAPMHINAPERQPVSHPSPTLIPTSARSQPQLQPQQPHMSNPTHVASLYPSRQPMGNSGPASESWQASQRLASNSRYQVNQNNYNGSFGGPMQRRQVLSGPPRERNGYAGNDGFESWSPDNSPTRPPEYEPRRNLQEPRMNSGWSNGPDRSRQWNTSEQREVRDHNKHFIKQMGFRFRNINSMCRTYITRVSSQSNNYYHPIIQCQSLNFQFQNHPSSVCSNQHYLKIPIRWHLGHSHDHHQQLSGKDAENIFRLGLASDVGLAAGKALTGYLSGSTAIIADAAHSISDVVLSSIALWSYKAAKAPKDKEHPYGHGKFETLGALGISSMLLATAGGIAWHALDLLLVQLLSPLFADLLSASPEVVGQSSANEHVHSHHHGIDMQHPTLALTVTILSISVKEGLYWITKRAGEREGSGLMKANAWHHRADAVSSVVALIGVGGSILGVKFLDPLAGLVVSGMILKAGLETGYQSVLELVDAAIPAENLMPIRETILKVEGVKGCHRLRGRRAGSSLYLDVHIVVDPFSSVSAAHGVGENVRHQIHKSHPEVSEVFIHIDPAYFQFSPSTMDQLGLEGCKEHSSNICVDDLDIDAVVYNTLSTKFPEKMGVERITHHLLHGKILLEVEVSMSPDTSIRDAMKVAEEAEKEIMKAAPNVFQVSVKLRLGRPIPEYQLQ</sequence>
<keyword evidence="1" id="KW-0371">Homeobox</keyword>
<organism evidence="1 2">
    <name type="scientific">Citrus sinensis</name>
    <name type="common">Sweet orange</name>
    <name type="synonym">Citrus aurantium var. sinensis</name>
    <dbReference type="NCBI Taxonomy" id="2711"/>
    <lineage>
        <taxon>Eukaryota</taxon>
        <taxon>Viridiplantae</taxon>
        <taxon>Streptophyta</taxon>
        <taxon>Embryophyta</taxon>
        <taxon>Tracheophyta</taxon>
        <taxon>Spermatophyta</taxon>
        <taxon>Magnoliopsida</taxon>
        <taxon>eudicotyledons</taxon>
        <taxon>Gunneridae</taxon>
        <taxon>Pentapetalae</taxon>
        <taxon>rosids</taxon>
        <taxon>malvids</taxon>
        <taxon>Sapindales</taxon>
        <taxon>Rutaceae</taxon>
        <taxon>Aurantioideae</taxon>
        <taxon>Citrus</taxon>
    </lineage>
</organism>
<protein>
    <submittedName>
        <fullName evidence="1">Homeobox protein LUMINIDEPENDENS</fullName>
    </submittedName>
</protein>